<evidence type="ECO:0000313" key="3">
    <source>
        <dbReference type="Proteomes" id="UP000630445"/>
    </source>
</evidence>
<keyword evidence="3" id="KW-1185">Reference proteome</keyword>
<evidence type="ECO:0000313" key="1">
    <source>
        <dbReference type="EMBL" id="KAF7122468.1"/>
    </source>
</evidence>
<comment type="caution">
    <text evidence="1">The sequence shown here is derived from an EMBL/GenBank/DDBJ whole genome shotgun (WGS) entry which is preliminary data.</text>
</comment>
<dbReference type="AlphaFoldDB" id="A0A8H6PAK4"/>
<gene>
    <name evidence="1" type="ORF">CNMCM5793_000493</name>
    <name evidence="2" type="ORF">CNMCM6106_001723</name>
</gene>
<reference evidence="1" key="1">
    <citation type="submission" date="2020-06" db="EMBL/GenBank/DDBJ databases">
        <title>Draft genome sequences of strains closely related to Aspergillus parafelis and Aspergillus hiratsukae.</title>
        <authorList>
            <person name="Dos Santos R.A.C."/>
            <person name="Rivero-Menendez O."/>
            <person name="Steenwyk J.L."/>
            <person name="Mead M.E."/>
            <person name="Goldman G.H."/>
            <person name="Alastruey-Izquierdo A."/>
            <person name="Rokas A."/>
        </authorList>
    </citation>
    <scope>NUCLEOTIDE SEQUENCE</scope>
    <source>
        <strain evidence="1">CNM-CM5793</strain>
        <strain evidence="2">CNM-CM6106</strain>
    </source>
</reference>
<dbReference type="Proteomes" id="UP000630445">
    <property type="component" value="Unassembled WGS sequence"/>
</dbReference>
<dbReference type="EMBL" id="JACBAF010002306">
    <property type="protein sequence ID" value="KAF7156944.1"/>
    <property type="molecule type" value="Genomic_DNA"/>
</dbReference>
<accession>A0A8H6PAK4</accession>
<dbReference type="Proteomes" id="UP000662466">
    <property type="component" value="Unassembled WGS sequence"/>
</dbReference>
<dbReference type="OrthoDB" id="4869816at2759"/>
<sequence length="259" mass="29475">MSYLPPGWTESQLRAATVDDLRRIPEDRLHELDVDVIENINAQTIVRTARRYEAQRLDRERMGLPPAPRKPIFKDAPKDDPVVQVVERAGLDDFGFLIMRTDYSSEERWEKWQEGYRQILEATWAEVSGGERVKDRFLTPLLDNEVLNEAGLAQIADMFHILRENGDVPPGMDIGMCLAVESDAMDSLLNPVPDQEPWVYAVDVSFDFEHLDDVAVGEYPGFFPVAIWALAPELYPMLAGPQISPRELWPSAKPIWKSA</sequence>
<organism evidence="1 3">
    <name type="scientific">Aspergillus hiratsukae</name>
    <dbReference type="NCBI Taxonomy" id="1194566"/>
    <lineage>
        <taxon>Eukaryota</taxon>
        <taxon>Fungi</taxon>
        <taxon>Dikarya</taxon>
        <taxon>Ascomycota</taxon>
        <taxon>Pezizomycotina</taxon>
        <taxon>Eurotiomycetes</taxon>
        <taxon>Eurotiomycetidae</taxon>
        <taxon>Eurotiales</taxon>
        <taxon>Aspergillaceae</taxon>
        <taxon>Aspergillus</taxon>
        <taxon>Aspergillus subgen. Fumigati</taxon>
    </lineage>
</organism>
<name>A0A8H6PAK4_9EURO</name>
<dbReference type="EMBL" id="JACBAD010002017">
    <property type="protein sequence ID" value="KAF7122468.1"/>
    <property type="molecule type" value="Genomic_DNA"/>
</dbReference>
<evidence type="ECO:0000313" key="2">
    <source>
        <dbReference type="EMBL" id="KAF7156944.1"/>
    </source>
</evidence>
<protein>
    <submittedName>
        <fullName evidence="1">Uncharacterized protein</fullName>
    </submittedName>
</protein>
<proteinExistence type="predicted"/>